<protein>
    <submittedName>
        <fullName evidence="1">Uncharacterized protein</fullName>
    </submittedName>
</protein>
<gene>
    <name evidence="1" type="ORF">DNK47_02310</name>
</gene>
<proteinExistence type="predicted"/>
<accession>A0A328PKF9</accession>
<keyword evidence="2" id="KW-1185">Reference proteome</keyword>
<dbReference type="AlphaFoldDB" id="A0A328PKF9"/>
<evidence type="ECO:0000313" key="1">
    <source>
        <dbReference type="EMBL" id="RAO94954.1"/>
    </source>
</evidence>
<reference evidence="2" key="1">
    <citation type="submission" date="2018-06" db="EMBL/GenBank/DDBJ databases">
        <authorList>
            <person name="Martinez Ocampo F."/>
            <person name="Quiroz Castaneda R.E."/>
            <person name="Rojas Lopez X."/>
        </authorList>
    </citation>
    <scope>NUCLEOTIDE SEQUENCE [LARGE SCALE GENOMIC DNA]</scope>
    <source>
        <strain evidence="2">INIFAP02</strain>
    </source>
</reference>
<organism evidence="1 2">
    <name type="scientific">Mycoplasma wenyonii</name>
    <dbReference type="NCBI Taxonomy" id="65123"/>
    <lineage>
        <taxon>Bacteria</taxon>
        <taxon>Bacillati</taxon>
        <taxon>Mycoplasmatota</taxon>
        <taxon>Mollicutes</taxon>
        <taxon>Mycoplasmataceae</taxon>
        <taxon>Mycoplasma</taxon>
    </lineage>
</organism>
<comment type="caution">
    <text evidence="1">The sequence shown here is derived from an EMBL/GenBank/DDBJ whole genome shotgun (WGS) entry which is preliminary data.</text>
</comment>
<sequence length="118" mass="13418">MPLGRGRLIFLYACLKTYENKANETHWYYYDTSRSISSASQRIKQISSIQDTSSRAPTMSFMNGLGTKSLNYPPFWMNKLKGAELKSGSNCGFIKGEGTKAIYTLSCNDYKIEENVRF</sequence>
<name>A0A328PKF9_9MOLU</name>
<evidence type="ECO:0000313" key="2">
    <source>
        <dbReference type="Proteomes" id="UP000249762"/>
    </source>
</evidence>
<dbReference type="EMBL" id="QKVO01000009">
    <property type="protein sequence ID" value="RAO94954.1"/>
    <property type="molecule type" value="Genomic_DNA"/>
</dbReference>
<dbReference type="Proteomes" id="UP000249762">
    <property type="component" value="Unassembled WGS sequence"/>
</dbReference>
<dbReference type="RefSeq" id="WP_112665579.1">
    <property type="nucleotide sequence ID" value="NZ_QKVO01000009.1"/>
</dbReference>